<evidence type="ECO:0000256" key="9">
    <source>
        <dbReference type="RuleBase" id="RU366031"/>
    </source>
</evidence>
<evidence type="ECO:0000256" key="1">
    <source>
        <dbReference type="ARBA" id="ARBA00004772"/>
    </source>
</evidence>
<evidence type="ECO:0000313" key="11">
    <source>
        <dbReference type="EMBL" id="SFE21747.1"/>
    </source>
</evidence>
<dbReference type="Pfam" id="PF02602">
    <property type="entry name" value="HEM4"/>
    <property type="match status" value="1"/>
</dbReference>
<dbReference type="InterPro" id="IPR036108">
    <property type="entry name" value="4pyrrol_syn_uPrphyn_synt_sf"/>
</dbReference>
<dbReference type="SUPFAM" id="SSF69618">
    <property type="entry name" value="HemD-like"/>
    <property type="match status" value="1"/>
</dbReference>
<evidence type="ECO:0000256" key="7">
    <source>
        <dbReference type="ARBA" id="ARBA00040167"/>
    </source>
</evidence>
<dbReference type="Gene3D" id="3.40.50.10090">
    <property type="match status" value="2"/>
</dbReference>
<proteinExistence type="inferred from homology"/>
<evidence type="ECO:0000256" key="6">
    <source>
        <dbReference type="ARBA" id="ARBA00037589"/>
    </source>
</evidence>
<feature type="domain" description="Tetrapyrrole biosynthesis uroporphyrinogen III synthase" evidence="10">
    <location>
        <begin position="30"/>
        <end position="237"/>
    </location>
</feature>
<dbReference type="eggNOG" id="COG1587">
    <property type="taxonomic scope" value="Bacteria"/>
</dbReference>
<name>A0A1I1YQE8_9BACT</name>
<evidence type="ECO:0000259" key="10">
    <source>
        <dbReference type="Pfam" id="PF02602"/>
    </source>
</evidence>
<organism evidence="11 12">
    <name type="scientific">Thermophagus xiamenensis</name>
    <dbReference type="NCBI Taxonomy" id="385682"/>
    <lineage>
        <taxon>Bacteria</taxon>
        <taxon>Pseudomonadati</taxon>
        <taxon>Bacteroidota</taxon>
        <taxon>Bacteroidia</taxon>
        <taxon>Marinilabiliales</taxon>
        <taxon>Marinilabiliaceae</taxon>
        <taxon>Thermophagus</taxon>
    </lineage>
</organism>
<evidence type="ECO:0000256" key="8">
    <source>
        <dbReference type="ARBA" id="ARBA00048617"/>
    </source>
</evidence>
<dbReference type="InterPro" id="IPR039793">
    <property type="entry name" value="UROS/Hem4"/>
</dbReference>
<dbReference type="AlphaFoldDB" id="A0A1I1YQE8"/>
<comment type="similarity">
    <text evidence="2 9">Belongs to the uroporphyrinogen-III synthase family.</text>
</comment>
<dbReference type="EC" id="4.2.1.75" evidence="3 9"/>
<keyword evidence="4 9" id="KW-0456">Lyase</keyword>
<reference evidence="11 12" key="1">
    <citation type="submission" date="2016-10" db="EMBL/GenBank/DDBJ databases">
        <authorList>
            <person name="de Groot N.N."/>
        </authorList>
    </citation>
    <scope>NUCLEOTIDE SEQUENCE [LARGE SCALE GENOMIC DNA]</scope>
    <source>
        <strain evidence="11 12">DSM 19012</strain>
    </source>
</reference>
<protein>
    <recommendedName>
        <fullName evidence="7 9">Uroporphyrinogen-III synthase</fullName>
        <ecNumber evidence="3 9">4.2.1.75</ecNumber>
    </recommendedName>
</protein>
<dbReference type="GO" id="GO:0006780">
    <property type="term" value="P:uroporphyrinogen III biosynthetic process"/>
    <property type="evidence" value="ECO:0007669"/>
    <property type="project" value="UniProtKB-UniRule"/>
</dbReference>
<keyword evidence="12" id="KW-1185">Reference proteome</keyword>
<dbReference type="PANTHER" id="PTHR38042">
    <property type="entry name" value="UROPORPHYRINOGEN-III SYNTHASE, CHLOROPLASTIC"/>
    <property type="match status" value="1"/>
</dbReference>
<sequence length="252" mass="27904">MPIKAKVQGPGIMNRRITVITTWPVDAGEQFREVMTANGISLLSLPMIEIADLSFRLNHDLEDYHWIVFTSKNGVHSFLRRYSFSRENKIAVIGSGTAKALRTKGYEPHFTGSGTSGVKFSYELAEVVGSGQKVLLALGNLAPNRLKEALSPQNQVERVDVYQTRVPENVDENILKRIIYDDYTLIAVSSPSGVKNLMALVKDKIKRPLRLVSIGETTSDAARRLGIEPLGTSPVQSYYGLAQCALETINHM</sequence>
<dbReference type="CDD" id="cd06578">
    <property type="entry name" value="HemD"/>
    <property type="match status" value="1"/>
</dbReference>
<dbReference type="STRING" id="385682.SAMN05444380_10882"/>
<dbReference type="EMBL" id="FONA01000008">
    <property type="protein sequence ID" value="SFE21747.1"/>
    <property type="molecule type" value="Genomic_DNA"/>
</dbReference>
<dbReference type="InParanoid" id="A0A1I1YQE8"/>
<comment type="function">
    <text evidence="6 9">Catalyzes cyclization of the linear tetrapyrrole, hydroxymethylbilane, to the macrocyclic uroporphyrinogen III.</text>
</comment>
<dbReference type="GO" id="GO:0004852">
    <property type="term" value="F:uroporphyrinogen-III synthase activity"/>
    <property type="evidence" value="ECO:0007669"/>
    <property type="project" value="UniProtKB-UniRule"/>
</dbReference>
<gene>
    <name evidence="11" type="ORF">SAMN05444380_10882</name>
</gene>
<evidence type="ECO:0000256" key="2">
    <source>
        <dbReference type="ARBA" id="ARBA00008133"/>
    </source>
</evidence>
<dbReference type="UniPathway" id="UPA00251">
    <property type="reaction ID" value="UER00320"/>
</dbReference>
<accession>A0A1I1YQE8</accession>
<dbReference type="RefSeq" id="WP_010528376.1">
    <property type="nucleotide sequence ID" value="NZ_AFSL01000083.1"/>
</dbReference>
<dbReference type="Proteomes" id="UP000181976">
    <property type="component" value="Unassembled WGS sequence"/>
</dbReference>
<evidence type="ECO:0000313" key="12">
    <source>
        <dbReference type="Proteomes" id="UP000181976"/>
    </source>
</evidence>
<keyword evidence="5 9" id="KW-0627">Porphyrin biosynthesis</keyword>
<dbReference type="PANTHER" id="PTHR38042:SF1">
    <property type="entry name" value="UROPORPHYRINOGEN-III SYNTHASE, CHLOROPLASTIC"/>
    <property type="match status" value="1"/>
</dbReference>
<evidence type="ECO:0000256" key="5">
    <source>
        <dbReference type="ARBA" id="ARBA00023244"/>
    </source>
</evidence>
<evidence type="ECO:0000256" key="3">
    <source>
        <dbReference type="ARBA" id="ARBA00013109"/>
    </source>
</evidence>
<dbReference type="InterPro" id="IPR003754">
    <property type="entry name" value="4pyrrol_synth_uPrphyn_synth"/>
</dbReference>
<evidence type="ECO:0000256" key="4">
    <source>
        <dbReference type="ARBA" id="ARBA00023239"/>
    </source>
</evidence>
<comment type="pathway">
    <text evidence="1 9">Porphyrin-containing compound metabolism; protoporphyrin-IX biosynthesis; coproporphyrinogen-III from 5-aminolevulinate: step 3/4.</text>
</comment>
<dbReference type="GO" id="GO:0006782">
    <property type="term" value="P:protoporphyrinogen IX biosynthetic process"/>
    <property type="evidence" value="ECO:0007669"/>
    <property type="project" value="UniProtKB-UniRule"/>
</dbReference>
<comment type="catalytic activity">
    <reaction evidence="8 9">
        <text>hydroxymethylbilane = uroporphyrinogen III + H2O</text>
        <dbReference type="Rhea" id="RHEA:18965"/>
        <dbReference type="ChEBI" id="CHEBI:15377"/>
        <dbReference type="ChEBI" id="CHEBI:57308"/>
        <dbReference type="ChEBI" id="CHEBI:57845"/>
        <dbReference type="EC" id="4.2.1.75"/>
    </reaction>
</comment>